<dbReference type="KEGG" id="adl:AURDEDRAFT_131147"/>
<proteinExistence type="predicted"/>
<reference evidence="3" key="1">
    <citation type="journal article" date="2012" name="Science">
        <title>The Paleozoic origin of enzymatic lignin decomposition reconstructed from 31 fungal genomes.</title>
        <authorList>
            <person name="Floudas D."/>
            <person name="Binder M."/>
            <person name="Riley R."/>
            <person name="Barry K."/>
            <person name="Blanchette R.A."/>
            <person name="Henrissat B."/>
            <person name="Martinez A.T."/>
            <person name="Otillar R."/>
            <person name="Spatafora J.W."/>
            <person name="Yadav J.S."/>
            <person name="Aerts A."/>
            <person name="Benoit I."/>
            <person name="Boyd A."/>
            <person name="Carlson A."/>
            <person name="Copeland A."/>
            <person name="Coutinho P.M."/>
            <person name="de Vries R.P."/>
            <person name="Ferreira P."/>
            <person name="Findley K."/>
            <person name="Foster B."/>
            <person name="Gaskell J."/>
            <person name="Glotzer D."/>
            <person name="Gorecki P."/>
            <person name="Heitman J."/>
            <person name="Hesse C."/>
            <person name="Hori C."/>
            <person name="Igarashi K."/>
            <person name="Jurgens J.A."/>
            <person name="Kallen N."/>
            <person name="Kersten P."/>
            <person name="Kohler A."/>
            <person name="Kuees U."/>
            <person name="Kumar T.K.A."/>
            <person name="Kuo A."/>
            <person name="LaButti K."/>
            <person name="Larrondo L.F."/>
            <person name="Lindquist E."/>
            <person name="Ling A."/>
            <person name="Lombard V."/>
            <person name="Lucas S."/>
            <person name="Lundell T."/>
            <person name="Martin R."/>
            <person name="McLaughlin D.J."/>
            <person name="Morgenstern I."/>
            <person name="Morin E."/>
            <person name="Murat C."/>
            <person name="Nagy L.G."/>
            <person name="Nolan M."/>
            <person name="Ohm R.A."/>
            <person name="Patyshakuliyeva A."/>
            <person name="Rokas A."/>
            <person name="Ruiz-Duenas F.J."/>
            <person name="Sabat G."/>
            <person name="Salamov A."/>
            <person name="Samejima M."/>
            <person name="Schmutz J."/>
            <person name="Slot J.C."/>
            <person name="St John F."/>
            <person name="Stenlid J."/>
            <person name="Sun H."/>
            <person name="Sun S."/>
            <person name="Syed K."/>
            <person name="Tsang A."/>
            <person name="Wiebenga A."/>
            <person name="Young D."/>
            <person name="Pisabarro A."/>
            <person name="Eastwood D.C."/>
            <person name="Martin F."/>
            <person name="Cullen D."/>
            <person name="Grigoriev I.V."/>
            <person name="Hibbett D.S."/>
        </authorList>
    </citation>
    <scope>NUCLEOTIDE SEQUENCE [LARGE SCALE GENOMIC DNA]</scope>
    <source>
        <strain evidence="3">TFB10046</strain>
    </source>
</reference>
<dbReference type="Proteomes" id="UP000006514">
    <property type="component" value="Unassembled WGS sequence"/>
</dbReference>
<dbReference type="eggNOG" id="ENOG502RD5H">
    <property type="taxonomic scope" value="Eukaryota"/>
</dbReference>
<name>J0CVQ0_AURST</name>
<gene>
    <name evidence="2" type="ORF">AURDEDRAFT_131147</name>
</gene>
<dbReference type="InParanoid" id="J0CVQ0"/>
<protein>
    <submittedName>
        <fullName evidence="2">Uncharacterized protein</fullName>
    </submittedName>
</protein>
<keyword evidence="3" id="KW-1185">Reference proteome</keyword>
<evidence type="ECO:0000256" key="1">
    <source>
        <dbReference type="SAM" id="MobiDB-lite"/>
    </source>
</evidence>
<accession>J0CVQ0</accession>
<organism evidence="2 3">
    <name type="scientific">Auricularia subglabra (strain TFB-10046 / SS5)</name>
    <name type="common">White-rot fungus</name>
    <name type="synonym">Auricularia delicata (strain TFB10046)</name>
    <dbReference type="NCBI Taxonomy" id="717982"/>
    <lineage>
        <taxon>Eukaryota</taxon>
        <taxon>Fungi</taxon>
        <taxon>Dikarya</taxon>
        <taxon>Basidiomycota</taxon>
        <taxon>Agaricomycotina</taxon>
        <taxon>Agaricomycetes</taxon>
        <taxon>Auriculariales</taxon>
        <taxon>Auriculariaceae</taxon>
        <taxon>Auricularia</taxon>
    </lineage>
</organism>
<feature type="region of interest" description="Disordered" evidence="1">
    <location>
        <begin position="603"/>
        <end position="637"/>
    </location>
</feature>
<sequence>MSGSGVEITDTFLANAIGSLEVLRTKELRLLSPCLALSTLTTVSATLCTESSLYLLFASCPALVLLSVDNLISSEVAHPRIPETLTSLTLGACTPGVDLQAVYIACDGLPNLNYVQFNMTAPADYRVLAHVLRDAIDIEMDADLSGTWRDSITLFTRHAGGRRCAVLLYGFIRLYRRDPDRRYSWVFKQDADCFFELRTLSIPIVVLATFVADAPALLTLDVLRVKIHEDEEPQPSVRSRPSFPWHLLRALGDARAETVVVDVTSSVALTEAEAQAMMVHLGPVSVHRMITVRGFWPGILSVPTSAKVVFVVAVIASLWRAWPRKGELPEVAAAVAIKLLLSTLRLTALLCLALSRPIPSHLIPCCLKTDRFLPHRSLLTSEQDLLKASGLGNLKLTTRMTELLNYTPKRARATIELWPRTNAEESKGKLKKFVTGDRGCGASVLTRVFEESHKRLRRYHVSTCSLAPASSIAMRTYYGGQQDCRMLVDEADKPTVWEMRTTLAQSYDLDHKFLGPGGLTYFFAPIASSFTIAPRRAKHRIGTPRSVFTGCSASAFWPDGENGGLNSNTAGVRVTLMHHETNLLQSIRLPPVREDNRISSRDCVREAAQHEDIARPIDRHRESKGKNKESNYDSLRRRQVRRIALNDLSSGGSTTA</sequence>
<evidence type="ECO:0000313" key="3">
    <source>
        <dbReference type="Proteomes" id="UP000006514"/>
    </source>
</evidence>
<dbReference type="EMBL" id="JH687943">
    <property type="protein sequence ID" value="EJD34476.1"/>
    <property type="molecule type" value="Genomic_DNA"/>
</dbReference>
<dbReference type="AlphaFoldDB" id="J0CVQ0"/>
<evidence type="ECO:0000313" key="2">
    <source>
        <dbReference type="EMBL" id="EJD34476.1"/>
    </source>
</evidence>
<feature type="compositionally biased region" description="Basic and acidic residues" evidence="1">
    <location>
        <begin position="603"/>
        <end position="636"/>
    </location>
</feature>